<sequence>MVLRRDFRKLDPTTQAELRRVAVAMVEAGKTRLEAAAAVGVNRRFVGEWVEAARRSGDAALEGGRRGRRPGEQKPLSPQQEQRIRRLIADRCPDQLKLPFSLWTREAVGALIERETGVRLSASALGRTLRAWVFTAQRPARRATERREPEVRGTAAKLGVTR</sequence>
<keyword evidence="4" id="KW-1185">Reference proteome</keyword>
<feature type="compositionally biased region" description="Basic and acidic residues" evidence="1">
    <location>
        <begin position="57"/>
        <end position="72"/>
    </location>
</feature>
<gene>
    <name evidence="3" type="ORF">Q7A36_35185</name>
</gene>
<dbReference type="InterPro" id="IPR025959">
    <property type="entry name" value="Winged_HTH_dom"/>
</dbReference>
<feature type="region of interest" description="Disordered" evidence="1">
    <location>
        <begin position="143"/>
        <end position="162"/>
    </location>
</feature>
<name>A0ABT9EBQ7_9PROT</name>
<protein>
    <submittedName>
        <fullName evidence="3">Winged helix-turn-helix domain-containing protein</fullName>
    </submittedName>
</protein>
<comment type="caution">
    <text evidence="3">The sequence shown here is derived from an EMBL/GenBank/DDBJ whole genome shotgun (WGS) entry which is preliminary data.</text>
</comment>
<dbReference type="EMBL" id="JAUTWS010000105">
    <property type="protein sequence ID" value="MDO9713614.1"/>
    <property type="molecule type" value="Genomic_DNA"/>
</dbReference>
<reference evidence="3 4" key="1">
    <citation type="submission" date="2023-08" db="EMBL/GenBank/DDBJ databases">
        <title>The draft genome sequence of Paracraurococcus sp. LOR1-02.</title>
        <authorList>
            <person name="Kingkaew E."/>
            <person name="Tanasupawat S."/>
        </authorList>
    </citation>
    <scope>NUCLEOTIDE SEQUENCE [LARGE SCALE GENOMIC DNA]</scope>
    <source>
        <strain evidence="3 4">LOR1-02</strain>
    </source>
</reference>
<accession>A0ABT9EBQ7</accession>
<evidence type="ECO:0000256" key="1">
    <source>
        <dbReference type="SAM" id="MobiDB-lite"/>
    </source>
</evidence>
<feature type="region of interest" description="Disordered" evidence="1">
    <location>
        <begin position="57"/>
        <end position="82"/>
    </location>
</feature>
<proteinExistence type="predicted"/>
<evidence type="ECO:0000259" key="2">
    <source>
        <dbReference type="Pfam" id="PF13592"/>
    </source>
</evidence>
<organism evidence="3 4">
    <name type="scientific">Paracraurococcus lichenis</name>
    <dbReference type="NCBI Taxonomy" id="3064888"/>
    <lineage>
        <taxon>Bacteria</taxon>
        <taxon>Pseudomonadati</taxon>
        <taxon>Pseudomonadota</taxon>
        <taxon>Alphaproteobacteria</taxon>
        <taxon>Acetobacterales</taxon>
        <taxon>Roseomonadaceae</taxon>
        <taxon>Paracraurococcus</taxon>
    </lineage>
</organism>
<dbReference type="InterPro" id="IPR009057">
    <property type="entry name" value="Homeodomain-like_sf"/>
</dbReference>
<evidence type="ECO:0000313" key="3">
    <source>
        <dbReference type="EMBL" id="MDO9713614.1"/>
    </source>
</evidence>
<dbReference type="SUPFAM" id="SSF46689">
    <property type="entry name" value="Homeodomain-like"/>
    <property type="match status" value="1"/>
</dbReference>
<evidence type="ECO:0000313" key="4">
    <source>
        <dbReference type="Proteomes" id="UP001243009"/>
    </source>
</evidence>
<dbReference type="Pfam" id="PF13592">
    <property type="entry name" value="HTH_33"/>
    <property type="match status" value="1"/>
</dbReference>
<dbReference type="Proteomes" id="UP001243009">
    <property type="component" value="Unassembled WGS sequence"/>
</dbReference>
<dbReference type="RefSeq" id="WP_305108470.1">
    <property type="nucleotide sequence ID" value="NZ_JAUTWS010000105.1"/>
</dbReference>
<feature type="domain" description="Winged helix-turn helix" evidence="2">
    <location>
        <begin position="100"/>
        <end position="151"/>
    </location>
</feature>